<proteinExistence type="predicted"/>
<keyword evidence="2" id="KW-1185">Reference proteome</keyword>
<dbReference type="Gene3D" id="3.80.10.10">
    <property type="entry name" value="Ribonuclease Inhibitor"/>
    <property type="match status" value="1"/>
</dbReference>
<dbReference type="HOGENOM" id="CLU_030662_0_0_1"/>
<dbReference type="OrthoDB" id="2934649at2759"/>
<protein>
    <submittedName>
        <fullName evidence="1">Uncharacterized protein</fullName>
    </submittedName>
</protein>
<reference evidence="2" key="2">
    <citation type="submission" date="2015-01" db="EMBL/GenBank/DDBJ databases">
        <title>Evolutionary Origins and Diversification of the Mycorrhizal Mutualists.</title>
        <authorList>
            <consortium name="DOE Joint Genome Institute"/>
            <consortium name="Mycorrhizal Genomics Consortium"/>
            <person name="Kohler A."/>
            <person name="Kuo A."/>
            <person name="Nagy L.G."/>
            <person name="Floudas D."/>
            <person name="Copeland A."/>
            <person name="Barry K.W."/>
            <person name="Cichocki N."/>
            <person name="Veneault-Fourrey C."/>
            <person name="LaButti K."/>
            <person name="Lindquist E.A."/>
            <person name="Lipzen A."/>
            <person name="Lundell T."/>
            <person name="Morin E."/>
            <person name="Murat C."/>
            <person name="Riley R."/>
            <person name="Ohm R."/>
            <person name="Sun H."/>
            <person name="Tunlid A."/>
            <person name="Henrissat B."/>
            <person name="Grigoriev I.V."/>
            <person name="Hibbett D.S."/>
            <person name="Martin F."/>
        </authorList>
    </citation>
    <scope>NUCLEOTIDE SEQUENCE [LARGE SCALE GENOMIC DNA]</scope>
    <source>
        <strain evidence="2">h7</strain>
    </source>
</reference>
<evidence type="ECO:0000313" key="2">
    <source>
        <dbReference type="Proteomes" id="UP000053424"/>
    </source>
</evidence>
<organism evidence="1 2">
    <name type="scientific">Hebeloma cylindrosporum</name>
    <dbReference type="NCBI Taxonomy" id="76867"/>
    <lineage>
        <taxon>Eukaryota</taxon>
        <taxon>Fungi</taxon>
        <taxon>Dikarya</taxon>
        <taxon>Basidiomycota</taxon>
        <taxon>Agaricomycotina</taxon>
        <taxon>Agaricomycetes</taxon>
        <taxon>Agaricomycetidae</taxon>
        <taxon>Agaricales</taxon>
        <taxon>Agaricineae</taxon>
        <taxon>Hymenogastraceae</taxon>
        <taxon>Hebeloma</taxon>
    </lineage>
</organism>
<dbReference type="EMBL" id="KN831782">
    <property type="protein sequence ID" value="KIM40797.1"/>
    <property type="molecule type" value="Genomic_DNA"/>
</dbReference>
<dbReference type="AlphaFoldDB" id="A0A0C2YIB3"/>
<sequence>MVEVASPVHNFALHRDILWNIFMLNADMDASTSPDLPYSSARGTRQFVFSTLTVLRCSSQVCQLWRSIILEAPSLWSRVIDLDILQISTLRWREAVMERTGKAPLHVKGRVSKSGDQSLFVWIISRFGARIRNLDVAGVPNAQSLTSAISFLQNPAPCLESFKLQFDSFMPLGDPNLPPFANNAPFLRSYFHTGIDFSIETPWLSNLCNLYLCSHIGLSGLLEILSRTPRLEFLKVERGVLDDSGSAVPLRHVILASLKEINIYDHILMSILLLDNIIPAAGCRLCLRTPDHSGSEARMIMKSDTLTMMEGVFCRYIQYYFASSAPRHLSLEIGRDAVVISARVHPTQNGVSPDFVLSASCEGGFWQDFLQALLSPFLSCELKRVTHLDLVVAHRLLGRCDTNIRKLLISLTNVHRLHTTASTLEILSEYNRPVFPSLHTISFRYFIPGSPKAVYGFLSSRKKFGASTIHTLDFTRSNAPELYFLSFLRHLPDMEILPKGRDIREDEPVSEDCDMNL</sequence>
<reference evidence="1 2" key="1">
    <citation type="submission" date="2014-04" db="EMBL/GenBank/DDBJ databases">
        <authorList>
            <consortium name="DOE Joint Genome Institute"/>
            <person name="Kuo A."/>
            <person name="Gay G."/>
            <person name="Dore J."/>
            <person name="Kohler A."/>
            <person name="Nagy L.G."/>
            <person name="Floudas D."/>
            <person name="Copeland A."/>
            <person name="Barry K.W."/>
            <person name="Cichocki N."/>
            <person name="Veneault-Fourrey C."/>
            <person name="LaButti K."/>
            <person name="Lindquist E.A."/>
            <person name="Lipzen A."/>
            <person name="Lundell T."/>
            <person name="Morin E."/>
            <person name="Murat C."/>
            <person name="Sun H."/>
            <person name="Tunlid A."/>
            <person name="Henrissat B."/>
            <person name="Grigoriev I.V."/>
            <person name="Hibbett D.S."/>
            <person name="Martin F."/>
            <person name="Nordberg H.P."/>
            <person name="Cantor M.N."/>
            <person name="Hua S.X."/>
        </authorList>
    </citation>
    <scope>NUCLEOTIDE SEQUENCE [LARGE SCALE GENOMIC DNA]</scope>
    <source>
        <strain evidence="2">h7</strain>
    </source>
</reference>
<accession>A0A0C2YIB3</accession>
<evidence type="ECO:0000313" key="1">
    <source>
        <dbReference type="EMBL" id="KIM40797.1"/>
    </source>
</evidence>
<gene>
    <name evidence="1" type="ORF">M413DRAFT_446173</name>
</gene>
<dbReference type="InterPro" id="IPR032675">
    <property type="entry name" value="LRR_dom_sf"/>
</dbReference>
<name>A0A0C2YIB3_HEBCY</name>
<dbReference type="Proteomes" id="UP000053424">
    <property type="component" value="Unassembled WGS sequence"/>
</dbReference>